<evidence type="ECO:0000256" key="9">
    <source>
        <dbReference type="PROSITE-ProRule" id="PRU10141"/>
    </source>
</evidence>
<comment type="catalytic activity">
    <reaction evidence="8">
        <text>[DNA-directed RNA polymerase] + ATP = phospho-[DNA-directed RNA polymerase] + ADP + H(+)</text>
        <dbReference type="Rhea" id="RHEA:10216"/>
        <dbReference type="Rhea" id="RHEA-COMP:11321"/>
        <dbReference type="Rhea" id="RHEA-COMP:11322"/>
        <dbReference type="ChEBI" id="CHEBI:15378"/>
        <dbReference type="ChEBI" id="CHEBI:30616"/>
        <dbReference type="ChEBI" id="CHEBI:43176"/>
        <dbReference type="ChEBI" id="CHEBI:68546"/>
        <dbReference type="ChEBI" id="CHEBI:456216"/>
        <dbReference type="EC" id="2.7.11.23"/>
    </reaction>
</comment>
<sequence length="346" mass="38201">MPAAALPHVDVGEGSGPEQEGVRGGLDDYQILNKVGEGSYGIVFKARKKETGDTVALKKMELDKEAVREIRLLRSLPRHPCIVGLKAVVSDGGGSPIPSVYMVMEYSHYDLSRVIRGAEHPLKEDEAKHLMHQLLQGVNFLHANGVLHRDLKTSNLLVNRKGELKVCDFGMSRRCIDGAGVTTQQPYTKDVGTLRYKAPELLLKAEGYSSAVDMWSVGCIMAELLRRAPLFPGRSELDQLHQIFGVLGVPDEASWPGFASLCVKMNVVFACAGAQPSSSKLKEKLPPSSLSKAGYDLLARLLAYNPSRRLTAEEALNHPWFRNSQRPLGRVCHWFRHLTKTSCCCR</sequence>
<dbReference type="Gene3D" id="3.30.200.20">
    <property type="entry name" value="Phosphorylase Kinase, domain 1"/>
    <property type="match status" value="1"/>
</dbReference>
<evidence type="ECO:0000313" key="14">
    <source>
        <dbReference type="Proteomes" id="UP000652761"/>
    </source>
</evidence>
<feature type="domain" description="Protein kinase" evidence="12">
    <location>
        <begin position="29"/>
        <end position="321"/>
    </location>
</feature>
<dbReference type="InterPro" id="IPR050108">
    <property type="entry name" value="CDK"/>
</dbReference>
<evidence type="ECO:0000256" key="6">
    <source>
        <dbReference type="ARBA" id="ARBA00022777"/>
    </source>
</evidence>
<evidence type="ECO:0000256" key="11">
    <source>
        <dbReference type="SAM" id="MobiDB-lite"/>
    </source>
</evidence>
<name>A0A843TS82_COLES</name>
<evidence type="ECO:0000256" key="10">
    <source>
        <dbReference type="RuleBase" id="RU000304"/>
    </source>
</evidence>
<dbReference type="Pfam" id="PF00069">
    <property type="entry name" value="Pkinase"/>
    <property type="match status" value="1"/>
</dbReference>
<evidence type="ECO:0000256" key="3">
    <source>
        <dbReference type="ARBA" id="ARBA00022527"/>
    </source>
</evidence>
<dbReference type="PROSITE" id="PS00107">
    <property type="entry name" value="PROTEIN_KINASE_ATP"/>
    <property type="match status" value="1"/>
</dbReference>
<dbReference type="PROSITE" id="PS50011">
    <property type="entry name" value="PROTEIN_KINASE_DOM"/>
    <property type="match status" value="1"/>
</dbReference>
<gene>
    <name evidence="13" type="ORF">Taro_006788</name>
</gene>
<evidence type="ECO:0000256" key="7">
    <source>
        <dbReference type="ARBA" id="ARBA00022840"/>
    </source>
</evidence>
<keyword evidence="6" id="KW-0418">Kinase</keyword>
<evidence type="ECO:0000256" key="2">
    <source>
        <dbReference type="ARBA" id="ARBA00012409"/>
    </source>
</evidence>
<protein>
    <recommendedName>
        <fullName evidence="2">[RNA-polymerase]-subunit kinase</fullName>
        <ecNumber evidence="2">2.7.11.23</ecNumber>
    </recommendedName>
</protein>
<keyword evidence="5 9" id="KW-0547">Nucleotide-binding</keyword>
<comment type="caution">
    <text evidence="13">The sequence shown here is derived from an EMBL/GenBank/DDBJ whole genome shotgun (WGS) entry which is preliminary data.</text>
</comment>
<evidence type="ECO:0000256" key="4">
    <source>
        <dbReference type="ARBA" id="ARBA00022679"/>
    </source>
</evidence>
<proteinExistence type="inferred from homology"/>
<dbReference type="InterPro" id="IPR000719">
    <property type="entry name" value="Prot_kinase_dom"/>
</dbReference>
<feature type="binding site" evidence="9">
    <location>
        <position position="58"/>
    </location>
    <ligand>
        <name>ATP</name>
        <dbReference type="ChEBI" id="CHEBI:30616"/>
    </ligand>
</feature>
<keyword evidence="4" id="KW-0808">Transferase</keyword>
<evidence type="ECO:0000313" key="13">
    <source>
        <dbReference type="EMBL" id="MQL74438.1"/>
    </source>
</evidence>
<dbReference type="SUPFAM" id="SSF56112">
    <property type="entry name" value="Protein kinase-like (PK-like)"/>
    <property type="match status" value="1"/>
</dbReference>
<dbReference type="PANTHER" id="PTHR24056">
    <property type="entry name" value="CELL DIVISION PROTEIN KINASE"/>
    <property type="match status" value="1"/>
</dbReference>
<dbReference type="EC" id="2.7.11.23" evidence="2"/>
<organism evidence="13 14">
    <name type="scientific">Colocasia esculenta</name>
    <name type="common">Wild taro</name>
    <name type="synonym">Arum esculentum</name>
    <dbReference type="NCBI Taxonomy" id="4460"/>
    <lineage>
        <taxon>Eukaryota</taxon>
        <taxon>Viridiplantae</taxon>
        <taxon>Streptophyta</taxon>
        <taxon>Embryophyta</taxon>
        <taxon>Tracheophyta</taxon>
        <taxon>Spermatophyta</taxon>
        <taxon>Magnoliopsida</taxon>
        <taxon>Liliopsida</taxon>
        <taxon>Araceae</taxon>
        <taxon>Aroideae</taxon>
        <taxon>Colocasieae</taxon>
        <taxon>Colocasia</taxon>
    </lineage>
</organism>
<keyword evidence="14" id="KW-1185">Reference proteome</keyword>
<evidence type="ECO:0000256" key="1">
    <source>
        <dbReference type="ARBA" id="ARBA00006485"/>
    </source>
</evidence>
<dbReference type="PROSITE" id="PS00108">
    <property type="entry name" value="PROTEIN_KINASE_ST"/>
    <property type="match status" value="1"/>
</dbReference>
<evidence type="ECO:0000256" key="8">
    <source>
        <dbReference type="ARBA" id="ARBA00049280"/>
    </source>
</evidence>
<dbReference type="FunFam" id="1.10.510.10:FF:000624">
    <property type="entry name" value="Mitogen-activated protein kinase"/>
    <property type="match status" value="1"/>
</dbReference>
<comment type="similarity">
    <text evidence="1">Belongs to the protein kinase superfamily. CMGC Ser/Thr protein kinase family. CDC2/CDKX subfamily.</text>
</comment>
<dbReference type="GO" id="GO:0005524">
    <property type="term" value="F:ATP binding"/>
    <property type="evidence" value="ECO:0007669"/>
    <property type="project" value="UniProtKB-UniRule"/>
</dbReference>
<keyword evidence="7 9" id="KW-0067">ATP-binding</keyword>
<dbReference type="AlphaFoldDB" id="A0A843TS82"/>
<dbReference type="SMART" id="SM00220">
    <property type="entry name" value="S_TKc"/>
    <property type="match status" value="1"/>
</dbReference>
<dbReference type="Gene3D" id="1.10.510.10">
    <property type="entry name" value="Transferase(Phosphotransferase) domain 1"/>
    <property type="match status" value="1"/>
</dbReference>
<dbReference type="InterPro" id="IPR008271">
    <property type="entry name" value="Ser/Thr_kinase_AS"/>
</dbReference>
<dbReference type="Proteomes" id="UP000652761">
    <property type="component" value="Unassembled WGS sequence"/>
</dbReference>
<evidence type="ECO:0000259" key="12">
    <source>
        <dbReference type="PROSITE" id="PS50011"/>
    </source>
</evidence>
<dbReference type="InterPro" id="IPR017441">
    <property type="entry name" value="Protein_kinase_ATP_BS"/>
</dbReference>
<dbReference type="OrthoDB" id="648396at2759"/>
<dbReference type="GO" id="GO:0007346">
    <property type="term" value="P:regulation of mitotic cell cycle"/>
    <property type="evidence" value="ECO:0007669"/>
    <property type="project" value="TreeGrafter"/>
</dbReference>
<dbReference type="GO" id="GO:0008353">
    <property type="term" value="F:RNA polymerase II CTD heptapeptide repeat kinase activity"/>
    <property type="evidence" value="ECO:0007669"/>
    <property type="project" value="UniProtKB-EC"/>
</dbReference>
<dbReference type="GO" id="GO:0005634">
    <property type="term" value="C:nucleus"/>
    <property type="evidence" value="ECO:0007669"/>
    <property type="project" value="TreeGrafter"/>
</dbReference>
<accession>A0A843TS82</accession>
<evidence type="ECO:0000256" key="5">
    <source>
        <dbReference type="ARBA" id="ARBA00022741"/>
    </source>
</evidence>
<dbReference type="PANTHER" id="PTHR24056:SF107">
    <property type="entry name" value="CYCLIN-DEPENDENT KINASE 11A-RELATED"/>
    <property type="match status" value="1"/>
</dbReference>
<feature type="region of interest" description="Disordered" evidence="11">
    <location>
        <begin position="1"/>
        <end position="23"/>
    </location>
</feature>
<dbReference type="EMBL" id="NMUH01000207">
    <property type="protein sequence ID" value="MQL74438.1"/>
    <property type="molecule type" value="Genomic_DNA"/>
</dbReference>
<keyword evidence="3 10" id="KW-0723">Serine/threonine-protein kinase</keyword>
<reference evidence="13" key="1">
    <citation type="submission" date="2017-07" db="EMBL/GenBank/DDBJ databases">
        <title>Taro Niue Genome Assembly and Annotation.</title>
        <authorList>
            <person name="Atibalentja N."/>
            <person name="Keating K."/>
            <person name="Fields C.J."/>
        </authorList>
    </citation>
    <scope>NUCLEOTIDE SEQUENCE</scope>
    <source>
        <strain evidence="13">Niue_2</strain>
        <tissue evidence="13">Leaf</tissue>
    </source>
</reference>
<dbReference type="InterPro" id="IPR011009">
    <property type="entry name" value="Kinase-like_dom_sf"/>
</dbReference>